<feature type="region of interest" description="Disordered" evidence="1">
    <location>
        <begin position="89"/>
        <end position="150"/>
    </location>
</feature>
<feature type="compositionally biased region" description="Low complexity" evidence="1">
    <location>
        <begin position="111"/>
        <end position="121"/>
    </location>
</feature>
<organism evidence="2 3">
    <name type="scientific">Araneus ventricosus</name>
    <name type="common">Orbweaver spider</name>
    <name type="synonym">Epeira ventricosa</name>
    <dbReference type="NCBI Taxonomy" id="182803"/>
    <lineage>
        <taxon>Eukaryota</taxon>
        <taxon>Metazoa</taxon>
        <taxon>Ecdysozoa</taxon>
        <taxon>Arthropoda</taxon>
        <taxon>Chelicerata</taxon>
        <taxon>Arachnida</taxon>
        <taxon>Araneae</taxon>
        <taxon>Araneomorphae</taxon>
        <taxon>Entelegynae</taxon>
        <taxon>Araneoidea</taxon>
        <taxon>Araneidae</taxon>
        <taxon>Araneus</taxon>
    </lineage>
</organism>
<feature type="compositionally biased region" description="Polar residues" evidence="1">
    <location>
        <begin position="92"/>
        <end position="103"/>
    </location>
</feature>
<proteinExistence type="predicted"/>
<sequence length="150" mass="17063">MVRKWIGAFQDGSTNVYDEERRGQTSVITEDIVQKVDVKVRENSRFAISYSSNEFPQVSRSVFHGTPKLSISSPLQYFTYYGYHDHFPPNPFSSGSTGTSDESFTPERFRGSGSSKGTTGSNSDQKERIRRIGFMMNPRNRIRESELDSL</sequence>
<evidence type="ECO:0000256" key="1">
    <source>
        <dbReference type="SAM" id="MobiDB-lite"/>
    </source>
</evidence>
<protein>
    <submittedName>
        <fullName evidence="2">Uncharacterized protein</fullName>
    </submittedName>
</protein>
<dbReference type="EMBL" id="BGPR01020201">
    <property type="protein sequence ID" value="GBN84044.1"/>
    <property type="molecule type" value="Genomic_DNA"/>
</dbReference>
<evidence type="ECO:0000313" key="3">
    <source>
        <dbReference type="Proteomes" id="UP000499080"/>
    </source>
</evidence>
<feature type="compositionally biased region" description="Basic and acidic residues" evidence="1">
    <location>
        <begin position="141"/>
        <end position="150"/>
    </location>
</feature>
<gene>
    <name evidence="2" type="ORF">AVEN_41279_1</name>
</gene>
<accession>A0A4Y2S762</accession>
<reference evidence="2 3" key="1">
    <citation type="journal article" date="2019" name="Sci. Rep.">
        <title>Orb-weaving spider Araneus ventricosus genome elucidates the spidroin gene catalogue.</title>
        <authorList>
            <person name="Kono N."/>
            <person name="Nakamura H."/>
            <person name="Ohtoshi R."/>
            <person name="Moran D.A.P."/>
            <person name="Shinohara A."/>
            <person name="Yoshida Y."/>
            <person name="Fujiwara M."/>
            <person name="Mori M."/>
            <person name="Tomita M."/>
            <person name="Arakawa K."/>
        </authorList>
    </citation>
    <scope>NUCLEOTIDE SEQUENCE [LARGE SCALE GENOMIC DNA]</scope>
</reference>
<dbReference type="AlphaFoldDB" id="A0A4Y2S762"/>
<dbReference type="Proteomes" id="UP000499080">
    <property type="component" value="Unassembled WGS sequence"/>
</dbReference>
<keyword evidence="3" id="KW-1185">Reference proteome</keyword>
<comment type="caution">
    <text evidence="2">The sequence shown here is derived from an EMBL/GenBank/DDBJ whole genome shotgun (WGS) entry which is preliminary data.</text>
</comment>
<evidence type="ECO:0000313" key="2">
    <source>
        <dbReference type="EMBL" id="GBN84044.1"/>
    </source>
</evidence>
<name>A0A4Y2S762_ARAVE</name>